<feature type="domain" description="AAA" evidence="10">
    <location>
        <begin position="62"/>
        <end position="213"/>
    </location>
</feature>
<keyword evidence="3 11" id="KW-0808">Transferase</keyword>
<comment type="caution">
    <text evidence="11">The sequence shown here is derived from an EMBL/GenBank/DDBJ whole genome shotgun (WGS) entry which is preliminary data.</text>
</comment>
<dbReference type="InterPro" id="IPR005702">
    <property type="entry name" value="Wzc-like_C"/>
</dbReference>
<dbReference type="PANTHER" id="PTHR32309:SF13">
    <property type="entry name" value="FERRIC ENTEROBACTIN TRANSPORT PROTEIN FEPE"/>
    <property type="match status" value="1"/>
</dbReference>
<evidence type="ECO:0000256" key="9">
    <source>
        <dbReference type="SAM" id="MobiDB-lite"/>
    </source>
</evidence>
<keyword evidence="7" id="KW-0829">Tyrosine-protein kinase</keyword>
<evidence type="ECO:0000259" key="10">
    <source>
        <dbReference type="Pfam" id="PF13614"/>
    </source>
</evidence>
<evidence type="ECO:0000256" key="4">
    <source>
        <dbReference type="ARBA" id="ARBA00022741"/>
    </source>
</evidence>
<comment type="catalytic activity">
    <reaction evidence="8">
        <text>L-tyrosyl-[protein] + ATP = O-phospho-L-tyrosyl-[protein] + ADP + H(+)</text>
        <dbReference type="Rhea" id="RHEA:10596"/>
        <dbReference type="Rhea" id="RHEA-COMP:10136"/>
        <dbReference type="Rhea" id="RHEA-COMP:20101"/>
        <dbReference type="ChEBI" id="CHEBI:15378"/>
        <dbReference type="ChEBI" id="CHEBI:30616"/>
        <dbReference type="ChEBI" id="CHEBI:46858"/>
        <dbReference type="ChEBI" id="CHEBI:61978"/>
        <dbReference type="ChEBI" id="CHEBI:456216"/>
        <dbReference type="EC" id="2.7.10.2"/>
    </reaction>
</comment>
<dbReference type="PANTHER" id="PTHR32309">
    <property type="entry name" value="TYROSINE-PROTEIN KINASE"/>
    <property type="match status" value="1"/>
</dbReference>
<dbReference type="EMBL" id="JBITLV010000003">
    <property type="protein sequence ID" value="MFI7587879.1"/>
    <property type="molecule type" value="Genomic_DNA"/>
</dbReference>
<dbReference type="Pfam" id="PF13614">
    <property type="entry name" value="AAA_31"/>
    <property type="match status" value="1"/>
</dbReference>
<comment type="similarity">
    <text evidence="1">Belongs to the CpsD/CapB family.</text>
</comment>
<evidence type="ECO:0000313" key="12">
    <source>
        <dbReference type="Proteomes" id="UP001612915"/>
    </source>
</evidence>
<keyword evidence="4" id="KW-0547">Nucleotide-binding</keyword>
<evidence type="ECO:0000256" key="7">
    <source>
        <dbReference type="ARBA" id="ARBA00023137"/>
    </source>
</evidence>
<evidence type="ECO:0000256" key="5">
    <source>
        <dbReference type="ARBA" id="ARBA00022777"/>
    </source>
</evidence>
<sequence>MTDGIPLGVVPFDRLTAQQPLVQSGDQGGRAEAFRTLRTNLQFTNVDDPPRVIVVTSALPDEGKSTTSANIALTLALSGASVALVEADLRKPAMSKYLGVSSGAGLTNVLAGQYDLREVLVPYGQENLALLPSGPKPPNPSELLGSAHMSSLLETLSTHFDYVIIDAPPLLPVTDAAIVAAMADGALVVVRHGKTTREGLDRAVQSLKAVNAKLLGTVLNFAPRKKRGGGYDGYGYGYGYGTPVDPNQFRQSTMKPAAGGLAAIRQSGPAPKNGYPSPVDATSQFRVDGGDPNGAHQPSHGQETRRGA</sequence>
<keyword evidence="12" id="KW-1185">Reference proteome</keyword>
<evidence type="ECO:0000256" key="8">
    <source>
        <dbReference type="ARBA" id="ARBA00051245"/>
    </source>
</evidence>
<dbReference type="CDD" id="cd05387">
    <property type="entry name" value="BY-kinase"/>
    <property type="match status" value="1"/>
</dbReference>
<dbReference type="NCBIfam" id="TIGR01007">
    <property type="entry name" value="eps_fam"/>
    <property type="match status" value="1"/>
</dbReference>
<accession>A0ABW8ANB6</accession>
<reference evidence="11 12" key="1">
    <citation type="submission" date="2024-10" db="EMBL/GenBank/DDBJ databases">
        <title>The Natural Products Discovery Center: Release of the First 8490 Sequenced Strains for Exploring Actinobacteria Biosynthetic Diversity.</title>
        <authorList>
            <person name="Kalkreuter E."/>
            <person name="Kautsar S.A."/>
            <person name="Yang D."/>
            <person name="Bader C.D."/>
            <person name="Teijaro C.N."/>
            <person name="Fluegel L."/>
            <person name="Davis C.M."/>
            <person name="Simpson J.R."/>
            <person name="Lauterbach L."/>
            <person name="Steele A.D."/>
            <person name="Gui C."/>
            <person name="Meng S."/>
            <person name="Li G."/>
            <person name="Viehrig K."/>
            <person name="Ye F."/>
            <person name="Su P."/>
            <person name="Kiefer A.F."/>
            <person name="Nichols A."/>
            <person name="Cepeda A.J."/>
            <person name="Yan W."/>
            <person name="Fan B."/>
            <person name="Jiang Y."/>
            <person name="Adhikari A."/>
            <person name="Zheng C.-J."/>
            <person name="Schuster L."/>
            <person name="Cowan T.M."/>
            <person name="Smanski M.J."/>
            <person name="Chevrette M.G."/>
            <person name="De Carvalho L.P.S."/>
            <person name="Shen B."/>
        </authorList>
    </citation>
    <scope>NUCLEOTIDE SEQUENCE [LARGE SCALE GENOMIC DNA]</scope>
    <source>
        <strain evidence="11 12">NPDC049639</strain>
    </source>
</reference>
<organism evidence="11 12">
    <name type="scientific">Spongisporangium articulatum</name>
    <dbReference type="NCBI Taxonomy" id="3362603"/>
    <lineage>
        <taxon>Bacteria</taxon>
        <taxon>Bacillati</taxon>
        <taxon>Actinomycetota</taxon>
        <taxon>Actinomycetes</taxon>
        <taxon>Kineosporiales</taxon>
        <taxon>Kineosporiaceae</taxon>
        <taxon>Spongisporangium</taxon>
    </lineage>
</organism>
<evidence type="ECO:0000256" key="1">
    <source>
        <dbReference type="ARBA" id="ARBA00007316"/>
    </source>
</evidence>
<evidence type="ECO:0000256" key="6">
    <source>
        <dbReference type="ARBA" id="ARBA00022840"/>
    </source>
</evidence>
<keyword evidence="5 11" id="KW-0418">Kinase</keyword>
<dbReference type="EC" id="2.7.10.2" evidence="2"/>
<dbReference type="InterPro" id="IPR050445">
    <property type="entry name" value="Bact_polysacc_biosynth/exp"/>
</dbReference>
<dbReference type="SUPFAM" id="SSF52540">
    <property type="entry name" value="P-loop containing nucleoside triphosphate hydrolases"/>
    <property type="match status" value="1"/>
</dbReference>
<evidence type="ECO:0000256" key="2">
    <source>
        <dbReference type="ARBA" id="ARBA00011903"/>
    </source>
</evidence>
<dbReference type="GO" id="GO:0004715">
    <property type="term" value="F:non-membrane spanning protein tyrosine kinase activity"/>
    <property type="evidence" value="ECO:0007669"/>
    <property type="project" value="UniProtKB-EC"/>
</dbReference>
<dbReference type="RefSeq" id="WP_398280444.1">
    <property type="nucleotide sequence ID" value="NZ_JBITLV010000003.1"/>
</dbReference>
<evidence type="ECO:0000313" key="11">
    <source>
        <dbReference type="EMBL" id="MFI7587879.1"/>
    </source>
</evidence>
<gene>
    <name evidence="11" type="ORF">ACIB24_12470</name>
</gene>
<keyword evidence="6" id="KW-0067">ATP-binding</keyword>
<protein>
    <recommendedName>
        <fullName evidence="2">non-specific protein-tyrosine kinase</fullName>
        <ecNumber evidence="2">2.7.10.2</ecNumber>
    </recommendedName>
</protein>
<feature type="region of interest" description="Disordered" evidence="9">
    <location>
        <begin position="264"/>
        <end position="308"/>
    </location>
</feature>
<dbReference type="Gene3D" id="3.40.50.300">
    <property type="entry name" value="P-loop containing nucleotide triphosphate hydrolases"/>
    <property type="match status" value="1"/>
</dbReference>
<dbReference type="InterPro" id="IPR025669">
    <property type="entry name" value="AAA_dom"/>
</dbReference>
<dbReference type="InterPro" id="IPR027417">
    <property type="entry name" value="P-loop_NTPase"/>
</dbReference>
<name>A0ABW8ANB6_9ACTN</name>
<dbReference type="Proteomes" id="UP001612915">
    <property type="component" value="Unassembled WGS sequence"/>
</dbReference>
<evidence type="ECO:0000256" key="3">
    <source>
        <dbReference type="ARBA" id="ARBA00022679"/>
    </source>
</evidence>
<proteinExistence type="inferred from homology"/>